<evidence type="ECO:0000256" key="1">
    <source>
        <dbReference type="ARBA" id="ARBA00023015"/>
    </source>
</evidence>
<dbReference type="GO" id="GO:0003677">
    <property type="term" value="F:DNA binding"/>
    <property type="evidence" value="ECO:0007669"/>
    <property type="project" value="UniProtKB-KW"/>
</dbReference>
<feature type="domain" description="HTH luxR-type" evidence="4">
    <location>
        <begin position="344"/>
        <end position="409"/>
    </location>
</feature>
<sequence>MTLAILPLLRHLGSNRNGAIVAFGGTIIVKTSGADMDHVDIVDAVYQAAVRSELWPDTLCAIVDYVGAVAGNIVYQAPDGRGSFLIPGRMREDLNALYLQHYTGNPYARAFEKVKPGEIAVGNKLIDAEAVRHSAFYADICEPQNIFNQLFLPHASLHERGGIGGVALFLSRQQDEHAVEAAARLERLSPHMARAIDLSFQVNRIARAPELPQRLIDALADAAVLIDSRGAVLLLNVAAEALLKQADGIFLSRSERPSLAAHISKTSTRLVNAIRQALLIADGEDTPFDGALSISRPSGLPPYLVMITPLAPTAVSIWDAVDSGARVLIHIVDPEAKTRRQAQQLQHIFGLTEAETRVAALVGSGMNLPEIARVLGISSNTVKTHTGRCFGKTGVRSQAALARLIASIPIAGNRPATPSRTNGKSRPRQS</sequence>
<dbReference type="Proteomes" id="UP000468864">
    <property type="component" value="Unassembled WGS sequence"/>
</dbReference>
<proteinExistence type="predicted"/>
<keyword evidence="2" id="KW-0238">DNA-binding</keyword>
<evidence type="ECO:0000256" key="3">
    <source>
        <dbReference type="ARBA" id="ARBA00023163"/>
    </source>
</evidence>
<dbReference type="SMART" id="SM00421">
    <property type="entry name" value="HTH_LUXR"/>
    <property type="match status" value="1"/>
</dbReference>
<accession>A0A6N9ZGQ3</accession>
<protein>
    <submittedName>
        <fullName evidence="5">Helix-turn-helix transcriptional regulator</fullName>
    </submittedName>
</protein>
<keyword evidence="3" id="KW-0804">Transcription</keyword>
<dbReference type="PANTHER" id="PTHR44688">
    <property type="entry name" value="DNA-BINDING TRANSCRIPTIONAL ACTIVATOR DEVR_DOSR"/>
    <property type="match status" value="1"/>
</dbReference>
<name>A0A6N9ZGQ3_9HYPH</name>
<dbReference type="InterPro" id="IPR036388">
    <property type="entry name" value="WH-like_DNA-bd_sf"/>
</dbReference>
<dbReference type="Pfam" id="PF00196">
    <property type="entry name" value="GerE"/>
    <property type="match status" value="1"/>
</dbReference>
<evidence type="ECO:0000313" key="6">
    <source>
        <dbReference type="Proteomes" id="UP000468864"/>
    </source>
</evidence>
<dbReference type="PROSITE" id="PS50043">
    <property type="entry name" value="HTH_LUXR_2"/>
    <property type="match status" value="1"/>
</dbReference>
<dbReference type="PRINTS" id="PR00038">
    <property type="entry name" value="HTHLUXR"/>
</dbReference>
<evidence type="ECO:0000313" key="5">
    <source>
        <dbReference type="EMBL" id="NEH92684.1"/>
    </source>
</evidence>
<dbReference type="PANTHER" id="PTHR44688:SF16">
    <property type="entry name" value="DNA-BINDING TRANSCRIPTIONAL ACTIVATOR DEVR_DOSR"/>
    <property type="match status" value="1"/>
</dbReference>
<evidence type="ECO:0000256" key="2">
    <source>
        <dbReference type="ARBA" id="ARBA00023125"/>
    </source>
</evidence>
<dbReference type="InterPro" id="IPR016032">
    <property type="entry name" value="Sig_transdc_resp-reg_C-effctor"/>
</dbReference>
<organism evidence="5 6">
    <name type="scientific">Rhizobium laguerreae</name>
    <dbReference type="NCBI Taxonomy" id="1076926"/>
    <lineage>
        <taxon>Bacteria</taxon>
        <taxon>Pseudomonadati</taxon>
        <taxon>Pseudomonadota</taxon>
        <taxon>Alphaproteobacteria</taxon>
        <taxon>Hyphomicrobiales</taxon>
        <taxon>Rhizobiaceae</taxon>
        <taxon>Rhizobium/Agrobacterium group</taxon>
        <taxon>Rhizobium</taxon>
    </lineage>
</organism>
<dbReference type="EMBL" id="WUEP01000011">
    <property type="protein sequence ID" value="NEH92684.1"/>
    <property type="molecule type" value="Genomic_DNA"/>
</dbReference>
<dbReference type="SUPFAM" id="SSF46894">
    <property type="entry name" value="C-terminal effector domain of the bipartite response regulators"/>
    <property type="match status" value="1"/>
</dbReference>
<gene>
    <name evidence="5" type="ORF">GR206_16850</name>
</gene>
<dbReference type="Gene3D" id="1.10.10.10">
    <property type="entry name" value="Winged helix-like DNA-binding domain superfamily/Winged helix DNA-binding domain"/>
    <property type="match status" value="1"/>
</dbReference>
<dbReference type="CDD" id="cd06170">
    <property type="entry name" value="LuxR_C_like"/>
    <property type="match status" value="1"/>
</dbReference>
<dbReference type="InterPro" id="IPR000792">
    <property type="entry name" value="Tscrpt_reg_LuxR_C"/>
</dbReference>
<keyword evidence="1" id="KW-0805">Transcription regulation</keyword>
<comment type="caution">
    <text evidence="5">The sequence shown here is derived from an EMBL/GenBank/DDBJ whole genome shotgun (WGS) entry which is preliminary data.</text>
</comment>
<reference evidence="5 6" key="1">
    <citation type="submission" date="2019-12" db="EMBL/GenBank/DDBJ databases">
        <title>Rhizobium genotypes associated with high levels of biological nitrogen fixation by grain legumes in a temperate-maritime cropping system.</title>
        <authorList>
            <person name="Maluk M."/>
            <person name="Francesc Ferrando Molina F."/>
            <person name="Lopez Del Egido L."/>
            <person name="Lafos M."/>
            <person name="Langarica-Fuentes A."/>
            <person name="Gebre Yohannes G."/>
            <person name="Young M.W."/>
            <person name="Martin P."/>
            <person name="Gantlett R."/>
            <person name="Kenicer G."/>
            <person name="Hawes C."/>
            <person name="Begg G.S."/>
            <person name="Quilliam R.S."/>
            <person name="Squire G.R."/>
            <person name="Poole P.S."/>
            <person name="Young P.W."/>
            <person name="Iannetta P.M."/>
            <person name="James E.K."/>
        </authorList>
    </citation>
    <scope>NUCLEOTIDE SEQUENCE [LARGE SCALE GENOMIC DNA]</scope>
    <source>
        <strain evidence="5 6">JHI2449</strain>
    </source>
</reference>
<dbReference type="RefSeq" id="WP_163879429.1">
    <property type="nucleotide sequence ID" value="NZ_WUEP01000011.1"/>
</dbReference>
<dbReference type="AlphaFoldDB" id="A0A6N9ZGQ3"/>
<evidence type="ECO:0000259" key="4">
    <source>
        <dbReference type="PROSITE" id="PS50043"/>
    </source>
</evidence>
<dbReference type="GO" id="GO:0006355">
    <property type="term" value="P:regulation of DNA-templated transcription"/>
    <property type="evidence" value="ECO:0007669"/>
    <property type="project" value="InterPro"/>
</dbReference>